<evidence type="ECO:0000256" key="7">
    <source>
        <dbReference type="ARBA" id="ARBA00022993"/>
    </source>
</evidence>
<accession>A0A1X0WKE9</accession>
<comment type="similarity">
    <text evidence="1 8">Belongs to the CoaE family.</text>
</comment>
<dbReference type="InterPro" id="IPR001977">
    <property type="entry name" value="Depp_CoAkinase"/>
</dbReference>
<keyword evidence="5 8" id="KW-0418">Kinase</keyword>
<evidence type="ECO:0000256" key="4">
    <source>
        <dbReference type="ARBA" id="ARBA00022741"/>
    </source>
</evidence>
<evidence type="ECO:0000313" key="11">
    <source>
        <dbReference type="Proteomes" id="UP000192536"/>
    </source>
</evidence>
<dbReference type="CDD" id="cd02022">
    <property type="entry name" value="DPCK"/>
    <property type="match status" value="1"/>
</dbReference>
<dbReference type="PANTHER" id="PTHR10695">
    <property type="entry name" value="DEPHOSPHO-COA KINASE-RELATED"/>
    <property type="match status" value="1"/>
</dbReference>
<proteinExistence type="inferred from homology"/>
<dbReference type="InterPro" id="IPR027417">
    <property type="entry name" value="P-loop_NTPase"/>
</dbReference>
<dbReference type="Pfam" id="PF01121">
    <property type="entry name" value="CoaE"/>
    <property type="match status" value="1"/>
</dbReference>
<dbReference type="UniPathway" id="UPA00241">
    <property type="reaction ID" value="UER00356"/>
</dbReference>
<name>A0A1X0WKE9_9GAMM</name>
<dbReference type="GO" id="GO:0005524">
    <property type="term" value="F:ATP binding"/>
    <property type="evidence" value="ECO:0007669"/>
    <property type="project" value="UniProtKB-UniRule"/>
</dbReference>
<comment type="function">
    <text evidence="8">Catalyzes the phosphorylation of the 3'-hydroxyl group of dephosphocoenzyme A to form coenzyme A.</text>
</comment>
<evidence type="ECO:0000256" key="3">
    <source>
        <dbReference type="ARBA" id="ARBA00022679"/>
    </source>
</evidence>
<keyword evidence="3 8" id="KW-0808">Transferase</keyword>
<dbReference type="EMBL" id="MRWE01000002">
    <property type="protein sequence ID" value="ORJ27248.1"/>
    <property type="molecule type" value="Genomic_DNA"/>
</dbReference>
<comment type="catalytic activity">
    <reaction evidence="8">
        <text>3'-dephospho-CoA + ATP = ADP + CoA + H(+)</text>
        <dbReference type="Rhea" id="RHEA:18245"/>
        <dbReference type="ChEBI" id="CHEBI:15378"/>
        <dbReference type="ChEBI" id="CHEBI:30616"/>
        <dbReference type="ChEBI" id="CHEBI:57287"/>
        <dbReference type="ChEBI" id="CHEBI:57328"/>
        <dbReference type="ChEBI" id="CHEBI:456216"/>
        <dbReference type="EC" id="2.7.1.24"/>
    </reaction>
</comment>
<dbReference type="GO" id="GO:0005737">
    <property type="term" value="C:cytoplasm"/>
    <property type="evidence" value="ECO:0007669"/>
    <property type="project" value="UniProtKB-SubCell"/>
</dbReference>
<comment type="pathway">
    <text evidence="8">Cofactor biosynthesis; coenzyme A biosynthesis; CoA from (R)-pantothenate: step 5/5.</text>
</comment>
<gene>
    <name evidence="8" type="primary">coaE</name>
    <name evidence="10" type="ORF">BS640_01920</name>
</gene>
<organism evidence="10 11">
    <name type="scientific">Rouxiella badensis</name>
    <dbReference type="NCBI Taxonomy" id="1646377"/>
    <lineage>
        <taxon>Bacteria</taxon>
        <taxon>Pseudomonadati</taxon>
        <taxon>Pseudomonadota</taxon>
        <taxon>Gammaproteobacteria</taxon>
        <taxon>Enterobacterales</taxon>
        <taxon>Yersiniaceae</taxon>
        <taxon>Rouxiella</taxon>
    </lineage>
</organism>
<keyword evidence="2 8" id="KW-0963">Cytoplasm</keyword>
<evidence type="ECO:0000256" key="5">
    <source>
        <dbReference type="ARBA" id="ARBA00022777"/>
    </source>
</evidence>
<evidence type="ECO:0000313" key="10">
    <source>
        <dbReference type="EMBL" id="ORJ27248.1"/>
    </source>
</evidence>
<comment type="caution">
    <text evidence="10">The sequence shown here is derived from an EMBL/GenBank/DDBJ whole genome shotgun (WGS) entry which is preliminary data.</text>
</comment>
<dbReference type="EC" id="2.7.1.24" evidence="8 9"/>
<evidence type="ECO:0000256" key="9">
    <source>
        <dbReference type="NCBIfam" id="TIGR00152"/>
    </source>
</evidence>
<evidence type="ECO:0000256" key="1">
    <source>
        <dbReference type="ARBA" id="ARBA00009018"/>
    </source>
</evidence>
<evidence type="ECO:0000256" key="2">
    <source>
        <dbReference type="ARBA" id="ARBA00022490"/>
    </source>
</evidence>
<dbReference type="SUPFAM" id="SSF52540">
    <property type="entry name" value="P-loop containing nucleoside triphosphate hydrolases"/>
    <property type="match status" value="1"/>
</dbReference>
<sequence length="209" mass="22784">MSYIVALTGGIGSGKSTVANAFARLGITLVDADVIARRVVEPETPALLALAERFGKQVIQENGSLNRPRLREIIFSNADDKQWVNQLLHPIIQAETQRLIQAASSPYVLWVVPLLVENGLQARANRVLVVDVSEEIQLARTVSRDGVSLQQAKSIIAAQASRQQRLACADDIIDNNGGPETIEPRVASLHSRYLDLAASATRQDIDKNE</sequence>
<dbReference type="HAMAP" id="MF_00376">
    <property type="entry name" value="Dephospho_CoA_kinase"/>
    <property type="match status" value="1"/>
</dbReference>
<dbReference type="GO" id="GO:0004140">
    <property type="term" value="F:dephospho-CoA kinase activity"/>
    <property type="evidence" value="ECO:0007669"/>
    <property type="project" value="UniProtKB-UniRule"/>
</dbReference>
<dbReference type="STRING" id="1646377.BS640_01920"/>
<dbReference type="Gene3D" id="3.40.50.300">
    <property type="entry name" value="P-loop containing nucleotide triphosphate hydrolases"/>
    <property type="match status" value="1"/>
</dbReference>
<dbReference type="Proteomes" id="UP000192536">
    <property type="component" value="Unassembled WGS sequence"/>
</dbReference>
<dbReference type="NCBIfam" id="TIGR00152">
    <property type="entry name" value="dephospho-CoA kinase"/>
    <property type="match status" value="1"/>
</dbReference>
<evidence type="ECO:0000256" key="6">
    <source>
        <dbReference type="ARBA" id="ARBA00022840"/>
    </source>
</evidence>
<comment type="subcellular location">
    <subcellularLocation>
        <location evidence="8">Cytoplasm</location>
    </subcellularLocation>
</comment>
<dbReference type="PANTHER" id="PTHR10695:SF46">
    <property type="entry name" value="BIFUNCTIONAL COENZYME A SYNTHASE-RELATED"/>
    <property type="match status" value="1"/>
</dbReference>
<dbReference type="FunFam" id="3.40.50.300:FF:000518">
    <property type="entry name" value="Dephospho-CoA kinase"/>
    <property type="match status" value="1"/>
</dbReference>
<reference evidence="10 11" key="1">
    <citation type="journal article" date="2017" name="Int. J. Syst. Evol. Microbiol.">
        <title>Rouxiella badensis sp. nov. and Rouxiella silvae sp. nov. isolated from peat bog soil in Germany and emendation of the genus description.</title>
        <authorList>
            <person name="Le Fleche-Mateos A."/>
            <person name="Kugler J.H."/>
            <person name="Hansen S.H."/>
            <person name="Syldatk C."/>
            <person name="Hausmann R."/>
            <person name="Lomprez F."/>
            <person name="Vandenbogaert M."/>
            <person name="Manuguerra J.C."/>
            <person name="Grimont P.A."/>
        </authorList>
    </citation>
    <scope>NUCLEOTIDE SEQUENCE [LARGE SCALE GENOMIC DNA]</scope>
    <source>
        <strain evidence="10 11">DSM 100043</strain>
    </source>
</reference>
<feature type="binding site" evidence="8">
    <location>
        <begin position="12"/>
        <end position="17"/>
    </location>
    <ligand>
        <name>ATP</name>
        <dbReference type="ChEBI" id="CHEBI:30616"/>
    </ligand>
</feature>
<protein>
    <recommendedName>
        <fullName evidence="8 9">Dephospho-CoA kinase</fullName>
        <ecNumber evidence="8 9">2.7.1.24</ecNumber>
    </recommendedName>
    <alternativeName>
        <fullName evidence="8">Dephosphocoenzyme A kinase</fullName>
    </alternativeName>
</protein>
<keyword evidence="7 8" id="KW-0173">Coenzyme A biosynthesis</keyword>
<dbReference type="RefSeq" id="WP_026110264.1">
    <property type="nucleotide sequence ID" value="NZ_CAUQAZ010000099.1"/>
</dbReference>
<dbReference type="PROSITE" id="PS51219">
    <property type="entry name" value="DPCK"/>
    <property type="match status" value="1"/>
</dbReference>
<keyword evidence="6 8" id="KW-0067">ATP-binding</keyword>
<keyword evidence="11" id="KW-1185">Reference proteome</keyword>
<dbReference type="AlphaFoldDB" id="A0A1X0WKE9"/>
<evidence type="ECO:0000256" key="8">
    <source>
        <dbReference type="HAMAP-Rule" id="MF_00376"/>
    </source>
</evidence>
<dbReference type="GO" id="GO:0015937">
    <property type="term" value="P:coenzyme A biosynthetic process"/>
    <property type="evidence" value="ECO:0007669"/>
    <property type="project" value="UniProtKB-UniRule"/>
</dbReference>
<keyword evidence="4 8" id="KW-0547">Nucleotide-binding</keyword>